<reference evidence="8 9" key="1">
    <citation type="journal article" date="2011" name="Proc. Natl. Acad. Sci. U.S.A.">
        <title>Genome and transcriptome analyses of the mountain pine beetle-fungal symbiont Grosmannia clavigera, a lodgepole pine pathogen.</title>
        <authorList>
            <person name="DiGuistini S."/>
            <person name="Wang Y."/>
            <person name="Liao N.Y."/>
            <person name="Taylor G."/>
            <person name="Tanguay P."/>
            <person name="Feau N."/>
            <person name="Henrissat B."/>
            <person name="Chan S.K."/>
            <person name="Hesse-Orce U."/>
            <person name="Alamouti S.M."/>
            <person name="Tsui C.K.M."/>
            <person name="Docking R.T."/>
            <person name="Levasseur A."/>
            <person name="Haridas S."/>
            <person name="Robertson G."/>
            <person name="Birol I."/>
            <person name="Holt R.A."/>
            <person name="Marra M.A."/>
            <person name="Hamelin R.C."/>
            <person name="Hirst M."/>
            <person name="Jones S.J.M."/>
            <person name="Bohlmann J."/>
            <person name="Breuil C."/>
        </authorList>
    </citation>
    <scope>NUCLEOTIDE SEQUENCE [LARGE SCALE GENOMIC DNA]</scope>
    <source>
        <strain evidence="9">kw1407 / UAMH 11150</strain>
    </source>
</reference>
<dbReference type="InParanoid" id="F0XKM2"/>
<gene>
    <name evidence="8" type="ORF">CMQ_8215</name>
</gene>
<evidence type="ECO:0000256" key="4">
    <source>
        <dbReference type="ARBA" id="ARBA00022989"/>
    </source>
</evidence>
<dbReference type="PANTHER" id="PTHR23504">
    <property type="entry name" value="MAJOR FACILITATOR SUPERFAMILY DOMAIN-CONTAINING PROTEIN 10"/>
    <property type="match status" value="1"/>
</dbReference>
<dbReference type="GeneID" id="25981846"/>
<dbReference type="SUPFAM" id="SSF103473">
    <property type="entry name" value="MFS general substrate transporter"/>
    <property type="match status" value="1"/>
</dbReference>
<keyword evidence="2" id="KW-0813">Transport</keyword>
<dbReference type="PROSITE" id="PS50850">
    <property type="entry name" value="MFS"/>
    <property type="match status" value="1"/>
</dbReference>
<evidence type="ECO:0000256" key="6">
    <source>
        <dbReference type="SAM" id="Phobius"/>
    </source>
</evidence>
<dbReference type="eggNOG" id="KOG2615">
    <property type="taxonomic scope" value="Eukaryota"/>
</dbReference>
<dbReference type="InterPro" id="IPR011701">
    <property type="entry name" value="MFS"/>
</dbReference>
<dbReference type="Gene3D" id="1.20.1250.20">
    <property type="entry name" value="MFS general substrate transporter like domains"/>
    <property type="match status" value="1"/>
</dbReference>
<dbReference type="GO" id="GO:0016020">
    <property type="term" value="C:membrane"/>
    <property type="evidence" value="ECO:0007669"/>
    <property type="project" value="UniProtKB-SubCell"/>
</dbReference>
<accession>F0XKM2</accession>
<evidence type="ECO:0000256" key="3">
    <source>
        <dbReference type="ARBA" id="ARBA00022692"/>
    </source>
</evidence>
<organism evidence="9">
    <name type="scientific">Grosmannia clavigera (strain kw1407 / UAMH 11150)</name>
    <name type="common">Blue stain fungus</name>
    <name type="synonym">Graphiocladiella clavigera</name>
    <dbReference type="NCBI Taxonomy" id="655863"/>
    <lineage>
        <taxon>Eukaryota</taxon>
        <taxon>Fungi</taxon>
        <taxon>Dikarya</taxon>
        <taxon>Ascomycota</taxon>
        <taxon>Pezizomycotina</taxon>
        <taxon>Sordariomycetes</taxon>
        <taxon>Sordariomycetidae</taxon>
        <taxon>Ophiostomatales</taxon>
        <taxon>Ophiostomataceae</taxon>
        <taxon>Leptographium</taxon>
    </lineage>
</organism>
<feature type="transmembrane region" description="Helical" evidence="6">
    <location>
        <begin position="193"/>
        <end position="214"/>
    </location>
</feature>
<evidence type="ECO:0000256" key="5">
    <source>
        <dbReference type="ARBA" id="ARBA00023136"/>
    </source>
</evidence>
<dbReference type="PANTHER" id="PTHR23504:SF15">
    <property type="entry name" value="MAJOR FACILITATOR SUPERFAMILY (MFS) PROFILE DOMAIN-CONTAINING PROTEIN"/>
    <property type="match status" value="1"/>
</dbReference>
<feature type="transmembrane region" description="Helical" evidence="6">
    <location>
        <begin position="448"/>
        <end position="466"/>
    </location>
</feature>
<feature type="transmembrane region" description="Helical" evidence="6">
    <location>
        <begin position="59"/>
        <end position="76"/>
    </location>
</feature>
<comment type="subcellular location">
    <subcellularLocation>
        <location evidence="1">Membrane</location>
        <topology evidence="1">Multi-pass membrane protein</topology>
    </subcellularLocation>
</comment>
<sequence>METTAAAKKEAFPVKQLSILLAVRLVEPLAVNSIVPYLFPMVKFLAPALSDIEATKRVTLLFSVYAFAQFGTNIAWGRLSDRVGRRPTMLFGLVGVFVGTLGFGLSTSIPALFVFRLVAGLLSGNVVITRAIIGDIVRDRQNKARAFAWNQTAYQIGQVIGPIIGGYLVEPCTQVPALCRGGRFAWLASHPYALPNLVIAVMIATSFFTAFFFLNETLPQNVLKPSAPTSEQSPLLRPDSDSALETWKTAGPSHSKLSVLLSPQVRHIVVSYACLALHSFCFDQVFPVFLSTGPNPSSSLPFGLRGGLGYNAPLVANLIAASGILSIFFMVVLFTPVDKHYGTLLCMRASMVLFPLVYVFLPYLVVLPEAPHWVRLAGVSAVIAMKTLAAVFAFNGNAVLLTVAAPWPGSLGLVNGVAQTAAAGARAIGPAILGVVIGWGDSMGSDALGWWFLALVAMGGAVQAFWRRRRRGLGGGMKPGPVEIKMHDTAHLLVPGKVAIAPIIVVDPGNLELSH</sequence>
<dbReference type="EMBL" id="GL629788">
    <property type="protein sequence ID" value="EFX01749.1"/>
    <property type="molecule type" value="Genomic_DNA"/>
</dbReference>
<dbReference type="GO" id="GO:0022857">
    <property type="term" value="F:transmembrane transporter activity"/>
    <property type="evidence" value="ECO:0007669"/>
    <property type="project" value="InterPro"/>
</dbReference>
<dbReference type="OrthoDB" id="10262656at2759"/>
<evidence type="ECO:0000256" key="1">
    <source>
        <dbReference type="ARBA" id="ARBA00004141"/>
    </source>
</evidence>
<feature type="transmembrane region" description="Helical" evidence="6">
    <location>
        <begin position="113"/>
        <end position="133"/>
    </location>
</feature>
<feature type="transmembrane region" description="Helical" evidence="6">
    <location>
        <begin position="269"/>
        <end position="293"/>
    </location>
</feature>
<feature type="transmembrane region" description="Helical" evidence="6">
    <location>
        <begin position="373"/>
        <end position="394"/>
    </location>
</feature>
<feature type="transmembrane region" description="Helical" evidence="6">
    <location>
        <begin position="314"/>
        <end position="335"/>
    </location>
</feature>
<protein>
    <submittedName>
        <fullName evidence="8">Major facilitator superfamily transporter multidrug resistance</fullName>
    </submittedName>
</protein>
<dbReference type="InterPro" id="IPR036259">
    <property type="entry name" value="MFS_trans_sf"/>
</dbReference>
<feature type="domain" description="Major facilitator superfamily (MFS) profile" evidence="7">
    <location>
        <begin position="16"/>
        <end position="471"/>
    </location>
</feature>
<dbReference type="Proteomes" id="UP000007796">
    <property type="component" value="Unassembled WGS sequence"/>
</dbReference>
<dbReference type="AlphaFoldDB" id="F0XKM2"/>
<keyword evidence="5 6" id="KW-0472">Membrane</keyword>
<keyword evidence="3 6" id="KW-0812">Transmembrane</keyword>
<evidence type="ECO:0000313" key="9">
    <source>
        <dbReference type="Proteomes" id="UP000007796"/>
    </source>
</evidence>
<dbReference type="HOGENOM" id="CLU_001265_54_5_1"/>
<feature type="transmembrane region" description="Helical" evidence="6">
    <location>
        <begin position="21"/>
        <end position="39"/>
    </location>
</feature>
<evidence type="ECO:0000313" key="8">
    <source>
        <dbReference type="EMBL" id="EFX01749.1"/>
    </source>
</evidence>
<proteinExistence type="predicted"/>
<keyword evidence="9" id="KW-1185">Reference proteome</keyword>
<feature type="transmembrane region" description="Helical" evidence="6">
    <location>
        <begin position="88"/>
        <end position="107"/>
    </location>
</feature>
<evidence type="ECO:0000256" key="2">
    <source>
        <dbReference type="ARBA" id="ARBA00022448"/>
    </source>
</evidence>
<evidence type="ECO:0000259" key="7">
    <source>
        <dbReference type="PROSITE" id="PS50850"/>
    </source>
</evidence>
<dbReference type="Pfam" id="PF07690">
    <property type="entry name" value="MFS_1"/>
    <property type="match status" value="1"/>
</dbReference>
<feature type="transmembrane region" description="Helical" evidence="6">
    <location>
        <begin position="341"/>
        <end position="361"/>
    </location>
</feature>
<dbReference type="InterPro" id="IPR020846">
    <property type="entry name" value="MFS_dom"/>
</dbReference>
<name>F0XKM2_GROCL</name>
<dbReference type="RefSeq" id="XP_014171231.1">
    <property type="nucleotide sequence ID" value="XM_014315756.1"/>
</dbReference>
<keyword evidence="4 6" id="KW-1133">Transmembrane helix</keyword>